<dbReference type="InterPro" id="IPR006880">
    <property type="entry name" value="INO80B_C"/>
</dbReference>
<feature type="compositionally biased region" description="Low complexity" evidence="1">
    <location>
        <begin position="164"/>
        <end position="175"/>
    </location>
</feature>
<evidence type="ECO:0000313" key="4">
    <source>
        <dbReference type="Proteomes" id="UP001153365"/>
    </source>
</evidence>
<feature type="compositionally biased region" description="Polar residues" evidence="1">
    <location>
        <begin position="336"/>
        <end position="350"/>
    </location>
</feature>
<feature type="compositionally biased region" description="Acidic residues" evidence="1">
    <location>
        <begin position="285"/>
        <end position="313"/>
    </location>
</feature>
<feature type="compositionally biased region" description="Acidic residues" evidence="1">
    <location>
        <begin position="102"/>
        <end position="140"/>
    </location>
</feature>
<dbReference type="InterPro" id="IPR029523">
    <property type="entry name" value="INO80B/Ies2"/>
</dbReference>
<name>A0AAV0AQ82_PHAPC</name>
<accession>A0AAV0AQ82</accession>
<dbReference type="AlphaFoldDB" id="A0AAV0AQ82"/>
<feature type="compositionally biased region" description="Basic and acidic residues" evidence="1">
    <location>
        <begin position="399"/>
        <end position="409"/>
    </location>
</feature>
<feature type="compositionally biased region" description="Low complexity" evidence="1">
    <location>
        <begin position="227"/>
        <end position="241"/>
    </location>
</feature>
<dbReference type="Pfam" id="PF04795">
    <property type="entry name" value="PAPA-1"/>
    <property type="match status" value="1"/>
</dbReference>
<proteinExistence type="predicted"/>
<dbReference type="PANTHER" id="PTHR21561">
    <property type="entry name" value="INO80 COMPLEX SUBUNIT B"/>
    <property type="match status" value="1"/>
</dbReference>
<protein>
    <submittedName>
        <fullName evidence="3">Expressed protein</fullName>
    </submittedName>
</protein>
<sequence length="509" mass="56285">MVVGWMLTDETQRSVPTSEAMGPVIYSEDEEPEPVASQAQPDGSRPTREKSTSSSELSEGADPDADAEGEPDDLDDDDDDADYSYQDDQLIVRQASNGAEKDQEEDYEDEDDDMDEAEQQAEEEDQCQTGEEEMEIDDDASSPPEPRSSPQTHLGAEYDETGGQKKPLVLKLKLGAAGGGANSSSNSQPQQTNSNPPGKTVSSSKKTTGTRSEPTAKRKYVRKAPVKPSTPRSKPSNSKKPNSIKRRISDEEDELAEDWAGSEADQRSNSLAGPQNSWKQPLTPSDEDAEGEDDEDEEEDEEEEEDDDDDFDENYGSGAKAEDEESSQAVAEGSAPNRTNHVPNHSQLTVRQRAKEYGQQVAELQSLPMIDNKKKKDLTEADRAMERAEKSRKRKHQNEKKLEDEKTETINRLLKGQAGKAGKSNQSKANLDSNQEDNGPSSTKANINNGISNLNLTENEAIVRNLKLRRQRLMKVRYVSSIRGGEYRAGLSLPVEVVEEFNQKKIKCK</sequence>
<comment type="caution">
    <text evidence="3">The sequence shown here is derived from an EMBL/GenBank/DDBJ whole genome shotgun (WGS) entry which is preliminary data.</text>
</comment>
<feature type="compositionally biased region" description="Polar residues" evidence="1">
    <location>
        <begin position="267"/>
        <end position="283"/>
    </location>
</feature>
<dbReference type="PANTHER" id="PTHR21561:SF12">
    <property type="entry name" value="INO80 COMPLEX SUBUNIT B"/>
    <property type="match status" value="1"/>
</dbReference>
<evidence type="ECO:0000259" key="2">
    <source>
        <dbReference type="SMART" id="SM01406"/>
    </source>
</evidence>
<feature type="compositionally biased region" description="Basic and acidic residues" evidence="1">
    <location>
        <begin position="371"/>
        <end position="389"/>
    </location>
</feature>
<feature type="compositionally biased region" description="Polar residues" evidence="1">
    <location>
        <begin position="423"/>
        <end position="449"/>
    </location>
</feature>
<feature type="domain" description="INO80 complex subunit B-like conserved region" evidence="2">
    <location>
        <begin position="382"/>
        <end position="497"/>
    </location>
</feature>
<dbReference type="EMBL" id="CALTRL010001170">
    <property type="protein sequence ID" value="CAH7671333.1"/>
    <property type="molecule type" value="Genomic_DNA"/>
</dbReference>
<evidence type="ECO:0000256" key="1">
    <source>
        <dbReference type="SAM" id="MobiDB-lite"/>
    </source>
</evidence>
<organism evidence="3 4">
    <name type="scientific">Phakopsora pachyrhizi</name>
    <name type="common">Asian soybean rust disease fungus</name>
    <dbReference type="NCBI Taxonomy" id="170000"/>
    <lineage>
        <taxon>Eukaryota</taxon>
        <taxon>Fungi</taxon>
        <taxon>Dikarya</taxon>
        <taxon>Basidiomycota</taxon>
        <taxon>Pucciniomycotina</taxon>
        <taxon>Pucciniomycetes</taxon>
        <taxon>Pucciniales</taxon>
        <taxon>Phakopsoraceae</taxon>
        <taxon>Phakopsora</taxon>
    </lineage>
</organism>
<gene>
    <name evidence="3" type="ORF">PPACK8108_LOCUS6104</name>
</gene>
<keyword evidence="4" id="KW-1185">Reference proteome</keyword>
<feature type="compositionally biased region" description="Acidic residues" evidence="1">
    <location>
        <begin position="59"/>
        <end position="82"/>
    </location>
</feature>
<dbReference type="GO" id="GO:0031011">
    <property type="term" value="C:Ino80 complex"/>
    <property type="evidence" value="ECO:0007669"/>
    <property type="project" value="InterPro"/>
</dbReference>
<evidence type="ECO:0000313" key="3">
    <source>
        <dbReference type="EMBL" id="CAH7671333.1"/>
    </source>
</evidence>
<dbReference type="SMART" id="SM01406">
    <property type="entry name" value="PAPA-1"/>
    <property type="match status" value="1"/>
</dbReference>
<dbReference type="GO" id="GO:0006338">
    <property type="term" value="P:chromatin remodeling"/>
    <property type="evidence" value="ECO:0007669"/>
    <property type="project" value="InterPro"/>
</dbReference>
<reference evidence="3" key="1">
    <citation type="submission" date="2022-06" db="EMBL/GenBank/DDBJ databases">
        <authorList>
            <consortium name="SYNGENTA / RWTH Aachen University"/>
        </authorList>
    </citation>
    <scope>NUCLEOTIDE SEQUENCE</scope>
</reference>
<feature type="compositionally biased region" description="Low complexity" evidence="1">
    <location>
        <begin position="182"/>
        <end position="207"/>
    </location>
</feature>
<dbReference type="Proteomes" id="UP001153365">
    <property type="component" value="Unassembled WGS sequence"/>
</dbReference>
<feature type="region of interest" description="Disordered" evidence="1">
    <location>
        <begin position="1"/>
        <end position="449"/>
    </location>
</feature>